<dbReference type="CDD" id="cd00487">
    <property type="entry name" value="Pep_deformylase"/>
    <property type="match status" value="1"/>
</dbReference>
<protein>
    <submittedName>
        <fullName evidence="2">Peptide deformylase</fullName>
        <ecNumber evidence="2">3.5.1.88</ecNumber>
    </submittedName>
</protein>
<dbReference type="NCBIfam" id="TIGR00079">
    <property type="entry name" value="pept_deformyl"/>
    <property type="match status" value="1"/>
</dbReference>
<organism evidence="2">
    <name type="scientific">bioreactor metagenome</name>
    <dbReference type="NCBI Taxonomy" id="1076179"/>
    <lineage>
        <taxon>unclassified sequences</taxon>
        <taxon>metagenomes</taxon>
        <taxon>ecological metagenomes</taxon>
    </lineage>
</organism>
<evidence type="ECO:0000313" key="2">
    <source>
        <dbReference type="EMBL" id="MPM91208.1"/>
    </source>
</evidence>
<dbReference type="PIRSF" id="PIRSF004749">
    <property type="entry name" value="Pep_def"/>
    <property type="match status" value="1"/>
</dbReference>
<dbReference type="InterPro" id="IPR036821">
    <property type="entry name" value="Peptide_deformylase_sf"/>
</dbReference>
<dbReference type="SUPFAM" id="SSF56420">
    <property type="entry name" value="Peptide deformylase"/>
    <property type="match status" value="1"/>
</dbReference>
<dbReference type="AlphaFoldDB" id="A0A645DPZ9"/>
<name>A0A645DPZ9_9ZZZZ</name>
<evidence type="ECO:0000256" key="1">
    <source>
        <dbReference type="ARBA" id="ARBA00010759"/>
    </source>
</evidence>
<dbReference type="InterPro" id="IPR023635">
    <property type="entry name" value="Peptide_deformylase"/>
</dbReference>
<sequence>MAIREILKEGEPTLRVICRPVTEVNERICTLLDDMLETMHEAEGVGLAAPQVGVRRRVVVIDVGDGNVYELINPQIITAEGADTKQEGCLSIPDFSGYVTRPMKLTVKALDRTGTMRKYEVSGYAARAVCHETDHLDGILFRDKIVPPPPGAEKAEKQEEENAK</sequence>
<gene>
    <name evidence="2" type="primary">def_33</name>
    <name evidence="2" type="ORF">SDC9_138335</name>
</gene>
<dbReference type="EC" id="3.5.1.88" evidence="2"/>
<proteinExistence type="inferred from homology"/>
<dbReference type="PANTHER" id="PTHR10458:SF22">
    <property type="entry name" value="PEPTIDE DEFORMYLASE"/>
    <property type="match status" value="1"/>
</dbReference>
<dbReference type="NCBIfam" id="NF001159">
    <property type="entry name" value="PRK00150.1-3"/>
    <property type="match status" value="1"/>
</dbReference>
<dbReference type="PRINTS" id="PR01576">
    <property type="entry name" value="PDEFORMYLASE"/>
</dbReference>
<accession>A0A645DPZ9</accession>
<dbReference type="Pfam" id="PF01327">
    <property type="entry name" value="Pep_deformylase"/>
    <property type="match status" value="1"/>
</dbReference>
<comment type="similarity">
    <text evidence="1">Belongs to the polypeptide deformylase family.</text>
</comment>
<comment type="caution">
    <text evidence="2">The sequence shown here is derived from an EMBL/GenBank/DDBJ whole genome shotgun (WGS) entry which is preliminary data.</text>
</comment>
<dbReference type="EMBL" id="VSSQ01038312">
    <property type="protein sequence ID" value="MPM91208.1"/>
    <property type="molecule type" value="Genomic_DNA"/>
</dbReference>
<reference evidence="2" key="1">
    <citation type="submission" date="2019-08" db="EMBL/GenBank/DDBJ databases">
        <authorList>
            <person name="Kucharzyk K."/>
            <person name="Murdoch R.W."/>
            <person name="Higgins S."/>
            <person name="Loffler F."/>
        </authorList>
    </citation>
    <scope>NUCLEOTIDE SEQUENCE</scope>
</reference>
<dbReference type="HAMAP" id="MF_00163">
    <property type="entry name" value="Pep_deformylase"/>
    <property type="match status" value="1"/>
</dbReference>
<dbReference type="GO" id="GO:0042586">
    <property type="term" value="F:peptide deformylase activity"/>
    <property type="evidence" value="ECO:0007669"/>
    <property type="project" value="UniProtKB-EC"/>
</dbReference>
<dbReference type="Gene3D" id="3.90.45.10">
    <property type="entry name" value="Peptide deformylase"/>
    <property type="match status" value="1"/>
</dbReference>
<keyword evidence="2" id="KW-0378">Hydrolase</keyword>
<dbReference type="PANTHER" id="PTHR10458">
    <property type="entry name" value="PEPTIDE DEFORMYLASE"/>
    <property type="match status" value="1"/>
</dbReference>